<feature type="signal peptide" evidence="1">
    <location>
        <begin position="1"/>
        <end position="22"/>
    </location>
</feature>
<evidence type="ECO:0000313" key="3">
    <source>
        <dbReference type="Proteomes" id="UP000646478"/>
    </source>
</evidence>
<proteinExistence type="predicted"/>
<feature type="chain" id="PRO_5037286875" description="VirK protein" evidence="1">
    <location>
        <begin position="23"/>
        <end position="159"/>
    </location>
</feature>
<dbReference type="Proteomes" id="UP000646478">
    <property type="component" value="Unassembled WGS sequence"/>
</dbReference>
<name>A0A916S4M0_9HYPH</name>
<comment type="caution">
    <text evidence="2">The sequence shown here is derived from an EMBL/GenBank/DDBJ whole genome shotgun (WGS) entry which is preliminary data.</text>
</comment>
<dbReference type="Pfam" id="PF06903">
    <property type="entry name" value="VirK"/>
    <property type="match status" value="1"/>
</dbReference>
<protein>
    <recommendedName>
        <fullName evidence="4">VirK protein</fullName>
    </recommendedName>
</protein>
<keyword evidence="3" id="KW-1185">Reference proteome</keyword>
<accession>A0A916S4M0</accession>
<reference evidence="2" key="1">
    <citation type="journal article" date="2014" name="Int. J. Syst. Evol. Microbiol.">
        <title>Complete genome sequence of Corynebacterium casei LMG S-19264T (=DSM 44701T), isolated from a smear-ripened cheese.</title>
        <authorList>
            <consortium name="US DOE Joint Genome Institute (JGI-PGF)"/>
            <person name="Walter F."/>
            <person name="Albersmeier A."/>
            <person name="Kalinowski J."/>
            <person name="Ruckert C."/>
        </authorList>
    </citation>
    <scope>NUCLEOTIDE SEQUENCE</scope>
    <source>
        <strain evidence="2">CGMCC 1.15082</strain>
    </source>
</reference>
<evidence type="ECO:0000313" key="2">
    <source>
        <dbReference type="EMBL" id="GGA83893.1"/>
    </source>
</evidence>
<dbReference type="AlphaFoldDB" id="A0A916S4M0"/>
<dbReference type="InterPro" id="IPR010694">
    <property type="entry name" value="Uncharacterised_VirK"/>
</dbReference>
<reference evidence="2" key="2">
    <citation type="submission" date="2020-09" db="EMBL/GenBank/DDBJ databases">
        <authorList>
            <person name="Sun Q."/>
            <person name="Zhou Y."/>
        </authorList>
    </citation>
    <scope>NUCLEOTIDE SEQUENCE</scope>
    <source>
        <strain evidence="2">CGMCC 1.15082</strain>
    </source>
</reference>
<evidence type="ECO:0000256" key="1">
    <source>
        <dbReference type="SAM" id="SignalP"/>
    </source>
</evidence>
<keyword evidence="1" id="KW-0732">Signal</keyword>
<dbReference type="RefSeq" id="WP_188821952.1">
    <property type="nucleotide sequence ID" value="NZ_BMHH01000003.1"/>
</dbReference>
<evidence type="ECO:0008006" key="4">
    <source>
        <dbReference type="Google" id="ProtNLM"/>
    </source>
</evidence>
<dbReference type="EMBL" id="BMHH01000003">
    <property type="protein sequence ID" value="GGA83893.1"/>
    <property type="molecule type" value="Genomic_DNA"/>
</dbReference>
<organism evidence="2 3">
    <name type="scientific">Brucella endophytica</name>
    <dbReference type="NCBI Taxonomy" id="1963359"/>
    <lineage>
        <taxon>Bacteria</taxon>
        <taxon>Pseudomonadati</taxon>
        <taxon>Pseudomonadota</taxon>
        <taxon>Alphaproteobacteria</taxon>
        <taxon>Hyphomicrobiales</taxon>
        <taxon>Brucellaceae</taxon>
        <taxon>Brucella/Ochrobactrum group</taxon>
        <taxon>Brucella</taxon>
    </lineage>
</organism>
<sequence>MRYFSKALTALVVLGSVTQAQAVLPAPTGEYEQLQHRLLTGLPTAAIVDLGKCQMKGGKKPEAIGPIGGLLIRDFMIMRGPQPNIGFSDDHLTVMPDGTPVLEVIQYRVMPDDTATITANRFSPGDYKKISKPMVFNCHVGTALRFGPKQHGIIPAENG</sequence>
<gene>
    <name evidence="2" type="ORF">GCM10011491_09180</name>
</gene>